<dbReference type="Gene3D" id="3.50.50.60">
    <property type="entry name" value="FAD/NAD(P)-binding domain"/>
    <property type="match status" value="1"/>
</dbReference>
<keyword evidence="8" id="KW-0521">NADP</keyword>
<evidence type="ECO:0000313" key="15">
    <source>
        <dbReference type="EMBL" id="SDW27993.1"/>
    </source>
</evidence>
<dbReference type="EC" id="1.14.13.59" evidence="4"/>
<dbReference type="AlphaFoldDB" id="A0A1H2S8L2"/>
<evidence type="ECO:0000256" key="2">
    <source>
        <dbReference type="ARBA" id="ARBA00004924"/>
    </source>
</evidence>
<sequence>MFDQVQADQHEILDLIGIGIGPFNLGLAAMLKKTPEVQALFLERKPKFEWHPGLLIEGTTLQVPFLADVVTMADPTSPFSFLNYLKEHQRLYHFYFLERFHIPRNEYNHYCQWVTQELDNCAFNRNVLNIQWEENDTDSHYRITAIDTETDTPVIYRARHLALGTGSVPNMDPRFSNLPSEDVFHSAHFLDNLERYRDARSITVVGSGQSAAEVFHTLLQEQETYGYKLDWFTRSNGFFPMEYSKLGLEHFSPEYTRHFHSLSPAARDEKIRNQDLLYKGISASTIADIYDLLYERTVAGKETPARLLSHVELRDIKPTEQNGLRSYHLHGYHRDEQQHFTHESDVVILSTGYQHSIPNFVSGIRHLIEWDEQGRYVIGEDYRLSLIHHRDNSVFIQNGELHTHGVGAPDLGLGAFRNSVIINTLTGRDVYSVSERNVFQQFGLVHQASQQKSPVKG</sequence>
<keyword evidence="7" id="KW-0274">FAD</keyword>
<dbReference type="STRING" id="1048340.SAMN05444487_102137"/>
<name>A0A1H2S8L2_9BACL</name>
<evidence type="ECO:0000256" key="10">
    <source>
        <dbReference type="ARBA" id="ARBA00029939"/>
    </source>
</evidence>
<dbReference type="OrthoDB" id="7527071at2"/>
<evidence type="ECO:0000256" key="6">
    <source>
        <dbReference type="ARBA" id="ARBA00022630"/>
    </source>
</evidence>
<evidence type="ECO:0000256" key="13">
    <source>
        <dbReference type="ARBA" id="ARBA00032738"/>
    </source>
</evidence>
<evidence type="ECO:0000256" key="14">
    <source>
        <dbReference type="ARBA" id="ARBA00048407"/>
    </source>
</evidence>
<dbReference type="EMBL" id="FNNQ01000002">
    <property type="protein sequence ID" value="SDW27993.1"/>
    <property type="molecule type" value="Genomic_DNA"/>
</dbReference>
<proteinExistence type="inferred from homology"/>
<gene>
    <name evidence="15" type="ORF">SAMN05444487_102137</name>
</gene>
<dbReference type="Pfam" id="PF13434">
    <property type="entry name" value="Lys_Orn_oxgnase"/>
    <property type="match status" value="1"/>
</dbReference>
<dbReference type="InterPro" id="IPR025700">
    <property type="entry name" value="Lys/Orn_oxygenase"/>
</dbReference>
<dbReference type="PANTHER" id="PTHR42802">
    <property type="entry name" value="MONOOXYGENASE"/>
    <property type="match status" value="1"/>
</dbReference>
<dbReference type="RefSeq" id="WP_091735847.1">
    <property type="nucleotide sequence ID" value="NZ_FNNQ01000002.1"/>
</dbReference>
<comment type="similarity">
    <text evidence="3">Belongs to the lysine N(6)-hydroxylase/L-ornithine N(5)-oxygenase family.</text>
</comment>
<dbReference type="SUPFAM" id="SSF51905">
    <property type="entry name" value="FAD/NAD(P)-binding domain"/>
    <property type="match status" value="1"/>
</dbReference>
<evidence type="ECO:0000256" key="7">
    <source>
        <dbReference type="ARBA" id="ARBA00022827"/>
    </source>
</evidence>
<evidence type="ECO:0000256" key="4">
    <source>
        <dbReference type="ARBA" id="ARBA00013076"/>
    </source>
</evidence>
<accession>A0A1H2S8L2</accession>
<keyword evidence="16" id="KW-1185">Reference proteome</keyword>
<evidence type="ECO:0000256" key="9">
    <source>
        <dbReference type="ARBA" id="ARBA00023002"/>
    </source>
</evidence>
<evidence type="ECO:0000256" key="1">
    <source>
        <dbReference type="ARBA" id="ARBA00001974"/>
    </source>
</evidence>
<comment type="pathway">
    <text evidence="2">Siderophore biosynthesis.</text>
</comment>
<dbReference type="GO" id="GO:0047091">
    <property type="term" value="F:L-lysine 6-monooxygenase (NADPH) activity"/>
    <property type="evidence" value="ECO:0007669"/>
    <property type="project" value="UniProtKB-EC"/>
</dbReference>
<dbReference type="InterPro" id="IPR036188">
    <property type="entry name" value="FAD/NAD-bd_sf"/>
</dbReference>
<dbReference type="PANTHER" id="PTHR42802:SF1">
    <property type="entry name" value="L-ORNITHINE N(5)-MONOOXYGENASE"/>
    <property type="match status" value="1"/>
</dbReference>
<evidence type="ECO:0000313" key="16">
    <source>
        <dbReference type="Proteomes" id="UP000198534"/>
    </source>
</evidence>
<keyword evidence="9" id="KW-0560">Oxidoreductase</keyword>
<dbReference type="Proteomes" id="UP000198534">
    <property type="component" value="Unassembled WGS sequence"/>
</dbReference>
<comment type="cofactor">
    <cofactor evidence="1">
        <name>FAD</name>
        <dbReference type="ChEBI" id="CHEBI:57692"/>
    </cofactor>
</comment>
<keyword evidence="6" id="KW-0285">Flavoprotein</keyword>
<evidence type="ECO:0000256" key="12">
    <source>
        <dbReference type="ARBA" id="ARBA00032493"/>
    </source>
</evidence>
<evidence type="ECO:0000256" key="5">
    <source>
        <dbReference type="ARBA" id="ARBA00016406"/>
    </source>
</evidence>
<organism evidence="15 16">
    <name type="scientific">Marininema mesophilum</name>
    <dbReference type="NCBI Taxonomy" id="1048340"/>
    <lineage>
        <taxon>Bacteria</taxon>
        <taxon>Bacillati</taxon>
        <taxon>Bacillota</taxon>
        <taxon>Bacilli</taxon>
        <taxon>Bacillales</taxon>
        <taxon>Thermoactinomycetaceae</taxon>
        <taxon>Marininema</taxon>
    </lineage>
</organism>
<evidence type="ECO:0000256" key="11">
    <source>
        <dbReference type="ARBA" id="ARBA00031158"/>
    </source>
</evidence>
<comment type="catalytic activity">
    <reaction evidence="14">
        <text>L-lysine + NADPH + O2 = N(6)-hydroxy-L-lysine + NADP(+) + H2O</text>
        <dbReference type="Rhea" id="RHEA:23228"/>
        <dbReference type="ChEBI" id="CHEBI:15377"/>
        <dbReference type="ChEBI" id="CHEBI:15379"/>
        <dbReference type="ChEBI" id="CHEBI:32551"/>
        <dbReference type="ChEBI" id="CHEBI:57783"/>
        <dbReference type="ChEBI" id="CHEBI:57820"/>
        <dbReference type="ChEBI" id="CHEBI:58349"/>
        <dbReference type="EC" id="1.14.13.59"/>
    </reaction>
</comment>
<protein>
    <recommendedName>
        <fullName evidence="5">L-lysine N6-monooxygenase MbtG</fullName>
        <ecNumber evidence="4">1.14.13.59</ecNumber>
    </recommendedName>
    <alternativeName>
        <fullName evidence="13">Lysine 6-N-hydroxylase</fullName>
    </alternativeName>
    <alternativeName>
        <fullName evidence="12">Lysine N6-hydroxylase</fullName>
    </alternativeName>
    <alternativeName>
        <fullName evidence="10">Lysine-N-oxygenase</fullName>
    </alternativeName>
    <alternativeName>
        <fullName evidence="11">Mycobactin synthase protein G</fullName>
    </alternativeName>
</protein>
<evidence type="ECO:0000256" key="8">
    <source>
        <dbReference type="ARBA" id="ARBA00022857"/>
    </source>
</evidence>
<reference evidence="15 16" key="1">
    <citation type="submission" date="2016-10" db="EMBL/GenBank/DDBJ databases">
        <authorList>
            <person name="de Groot N.N."/>
        </authorList>
    </citation>
    <scope>NUCLEOTIDE SEQUENCE [LARGE SCALE GENOMIC DNA]</scope>
    <source>
        <strain evidence="15 16">DSM 45610</strain>
    </source>
</reference>
<evidence type="ECO:0000256" key="3">
    <source>
        <dbReference type="ARBA" id="ARBA00007588"/>
    </source>
</evidence>